<reference evidence="20" key="1">
    <citation type="submission" date="2025-08" db="UniProtKB">
        <authorList>
            <consortium name="Ensembl"/>
        </authorList>
    </citation>
    <scope>IDENTIFICATION</scope>
</reference>
<feature type="region of interest" description="Disordered" evidence="16">
    <location>
        <begin position="113"/>
        <end position="166"/>
    </location>
</feature>
<evidence type="ECO:0000313" key="21">
    <source>
        <dbReference type="Proteomes" id="UP000261360"/>
    </source>
</evidence>
<evidence type="ECO:0000256" key="1">
    <source>
        <dbReference type="ARBA" id="ARBA00004236"/>
    </source>
</evidence>
<dbReference type="GO" id="GO:0005886">
    <property type="term" value="C:plasma membrane"/>
    <property type="evidence" value="ECO:0007669"/>
    <property type="project" value="UniProtKB-SubCell"/>
</dbReference>
<evidence type="ECO:0000256" key="4">
    <source>
        <dbReference type="ARBA" id="ARBA00009426"/>
    </source>
</evidence>
<feature type="compositionally biased region" description="Basic and acidic residues" evidence="16">
    <location>
        <begin position="129"/>
        <end position="166"/>
    </location>
</feature>
<dbReference type="Gene3D" id="2.30.30.40">
    <property type="entry name" value="SH3 Domains"/>
    <property type="match status" value="1"/>
</dbReference>
<dbReference type="GO" id="GO:0008289">
    <property type="term" value="F:lipid binding"/>
    <property type="evidence" value="ECO:0007669"/>
    <property type="project" value="UniProtKB-KW"/>
</dbReference>
<dbReference type="FunFam" id="2.30.30.40:FF:000017">
    <property type="entry name" value="Formin-binding protein 1-like isoform 1"/>
    <property type="match status" value="1"/>
</dbReference>
<evidence type="ECO:0000256" key="5">
    <source>
        <dbReference type="ARBA" id="ARBA00022443"/>
    </source>
</evidence>
<dbReference type="SUPFAM" id="SSF103657">
    <property type="entry name" value="BAR/IMD domain-like"/>
    <property type="match status" value="1"/>
</dbReference>
<dbReference type="Gene3D" id="1.20.1270.60">
    <property type="entry name" value="Arfaptin homology (AH) domain/BAR domain"/>
    <property type="match status" value="1"/>
</dbReference>
<sequence length="518" mass="60649">MSCNWGTELWDQFDNLEKHTSWGIDFLERYTKFVKERADIELSYAKQIRSLSPARHLFSWCLIGCFRFTWCLAFAATLRQLNEVAVQREELADNLNTQIVCELTRYTHELKTERKTVSKQTNNKQTSKRRFERDCKEAERAQHVSDRIDLDSKTDGEKKQQAAEESRKDYVTSLNQFNQDQHQHYHTLVPVIYQRIQDMEERRIERICEAMRSSAEAERKVLPVVSRCLDAMMDAAESIQPRMVVEVYKSGFDPPGDVEFEDYSATMRRSISESSYLDNRTEGRRHSRKLWPFIRKNKVHRDTPVHTHTGTYCSHLPPEQRRKKLQTRINNINQEIQREREQRDALLKMREVYEHSPQMGDAGSVEPRLEEVKQSLQRLEDELRRNQVRTVEHTYSEHYSTYLSLSLSTCLSLSPDGSYTEDHSAELHFKSRSSEFDDDFDDEEPLPSIGTCKSLYPFQGQNEGTLSMVEGELLSVVEEDKGDGWTRVRRNLEEEGYVPTSYIKVFLDSSAKGAMTYI</sequence>
<organism evidence="20 21">
    <name type="scientific">Seriola lalandi dorsalis</name>
    <dbReference type="NCBI Taxonomy" id="1841481"/>
    <lineage>
        <taxon>Eukaryota</taxon>
        <taxon>Metazoa</taxon>
        <taxon>Chordata</taxon>
        <taxon>Craniata</taxon>
        <taxon>Vertebrata</taxon>
        <taxon>Euteleostomi</taxon>
        <taxon>Actinopterygii</taxon>
        <taxon>Neopterygii</taxon>
        <taxon>Teleostei</taxon>
        <taxon>Neoteleostei</taxon>
        <taxon>Acanthomorphata</taxon>
        <taxon>Carangaria</taxon>
        <taxon>Carangiformes</taxon>
        <taxon>Carangidae</taxon>
        <taxon>Seriola</taxon>
    </lineage>
</organism>
<evidence type="ECO:0000259" key="18">
    <source>
        <dbReference type="PROSITE" id="PS51741"/>
    </source>
</evidence>
<evidence type="ECO:0000256" key="7">
    <source>
        <dbReference type="ARBA" id="ARBA00022490"/>
    </source>
</evidence>
<feature type="domain" description="SH3" evidence="17">
    <location>
        <begin position="447"/>
        <end position="508"/>
    </location>
</feature>
<evidence type="ECO:0000256" key="8">
    <source>
        <dbReference type="ARBA" id="ARBA00022583"/>
    </source>
</evidence>
<dbReference type="GO" id="GO:0007165">
    <property type="term" value="P:signal transduction"/>
    <property type="evidence" value="ECO:0007669"/>
    <property type="project" value="InterPro"/>
</dbReference>
<keyword evidence="12" id="KW-0206">Cytoskeleton</keyword>
<dbReference type="InterPro" id="IPR027267">
    <property type="entry name" value="AH/BAR_dom_sf"/>
</dbReference>
<dbReference type="FunFam" id="1.20.1270.60:FF:000002">
    <property type="entry name" value="Formin-binding protein 1-like isoform 1"/>
    <property type="match status" value="1"/>
</dbReference>
<dbReference type="PROSITE" id="PS51860">
    <property type="entry name" value="REM_1"/>
    <property type="match status" value="1"/>
</dbReference>
<comment type="subcellular location">
    <subcellularLocation>
        <location evidence="1">Cell membrane</location>
    </subcellularLocation>
    <subcellularLocation>
        <location evidence="3">Cytoplasm</location>
        <location evidence="3">Cell cortex</location>
    </subcellularLocation>
    <subcellularLocation>
        <location evidence="2">Cytoplasm</location>
        <location evidence="2">Cytoskeleton</location>
    </subcellularLocation>
</comment>
<comment type="similarity">
    <text evidence="4">Belongs to the FNBP1 family.</text>
</comment>
<dbReference type="Pfam" id="PF00018">
    <property type="entry name" value="SH3_1"/>
    <property type="match status" value="1"/>
</dbReference>
<dbReference type="SMART" id="SM00326">
    <property type="entry name" value="SH3"/>
    <property type="match status" value="1"/>
</dbReference>
<evidence type="ECO:0000256" key="3">
    <source>
        <dbReference type="ARBA" id="ARBA00004544"/>
    </source>
</evidence>
<dbReference type="InterPro" id="IPR001060">
    <property type="entry name" value="FCH_dom"/>
</dbReference>
<evidence type="ECO:0000259" key="17">
    <source>
        <dbReference type="PROSITE" id="PS50002"/>
    </source>
</evidence>
<dbReference type="InterPro" id="IPR031160">
    <property type="entry name" value="F_BAR_dom"/>
</dbReference>
<evidence type="ECO:0000256" key="6">
    <source>
        <dbReference type="ARBA" id="ARBA00022475"/>
    </source>
</evidence>
<evidence type="ECO:0000313" key="20">
    <source>
        <dbReference type="Ensembl" id="ENSSLDP00000009210.1"/>
    </source>
</evidence>
<evidence type="ECO:0000256" key="12">
    <source>
        <dbReference type="ARBA" id="ARBA00023212"/>
    </source>
</evidence>
<dbReference type="SMART" id="SM00055">
    <property type="entry name" value="FCH"/>
    <property type="match status" value="1"/>
</dbReference>
<feature type="domain" description="REM-1" evidence="19">
    <location>
        <begin position="315"/>
        <end position="392"/>
    </location>
</feature>
<feature type="coiled-coil region" evidence="15">
    <location>
        <begin position="322"/>
        <end position="389"/>
    </location>
</feature>
<evidence type="ECO:0000256" key="11">
    <source>
        <dbReference type="ARBA" id="ARBA00023136"/>
    </source>
</evidence>
<dbReference type="Gene3D" id="6.10.140.470">
    <property type="match status" value="1"/>
</dbReference>
<dbReference type="GO" id="GO:0005856">
    <property type="term" value="C:cytoskeleton"/>
    <property type="evidence" value="ECO:0007669"/>
    <property type="project" value="UniProtKB-SubCell"/>
</dbReference>
<keyword evidence="6" id="KW-1003">Cell membrane</keyword>
<dbReference type="CDD" id="cd11619">
    <property type="entry name" value="HR1_CIP4-like"/>
    <property type="match status" value="1"/>
</dbReference>
<protein>
    <submittedName>
        <fullName evidence="20">Formin-binding protein 1-like</fullName>
    </submittedName>
</protein>
<dbReference type="InterPro" id="IPR001452">
    <property type="entry name" value="SH3_domain"/>
</dbReference>
<dbReference type="PROSITE" id="PS50002">
    <property type="entry name" value="SH3"/>
    <property type="match status" value="1"/>
</dbReference>
<evidence type="ECO:0000256" key="10">
    <source>
        <dbReference type="ARBA" id="ARBA00023121"/>
    </source>
</evidence>
<keyword evidence="21" id="KW-1185">Reference proteome</keyword>
<dbReference type="SUPFAM" id="SSF50044">
    <property type="entry name" value="SH3-domain"/>
    <property type="match status" value="1"/>
</dbReference>
<dbReference type="InterPro" id="IPR057870">
    <property type="entry name" value="HR1_TOCA"/>
</dbReference>
<evidence type="ECO:0000256" key="13">
    <source>
        <dbReference type="PROSITE-ProRule" id="PRU00192"/>
    </source>
</evidence>
<dbReference type="InterPro" id="IPR011072">
    <property type="entry name" value="HR1_rho-bd"/>
</dbReference>
<reference evidence="20" key="2">
    <citation type="submission" date="2025-09" db="UniProtKB">
        <authorList>
            <consortium name="Ensembl"/>
        </authorList>
    </citation>
    <scope>IDENTIFICATION</scope>
</reference>
<feature type="domain" description="F-BAR" evidence="18">
    <location>
        <begin position="3"/>
        <end position="244"/>
    </location>
</feature>
<evidence type="ECO:0000259" key="19">
    <source>
        <dbReference type="PROSITE" id="PS51860"/>
    </source>
</evidence>
<name>A0A3B4WZ45_SERLL</name>
<evidence type="ECO:0000256" key="9">
    <source>
        <dbReference type="ARBA" id="ARBA00023054"/>
    </source>
</evidence>
<keyword evidence="8" id="KW-0254">Endocytosis</keyword>
<evidence type="ECO:0000256" key="15">
    <source>
        <dbReference type="SAM" id="Coils"/>
    </source>
</evidence>
<dbReference type="PANTHER" id="PTHR15735:SF22">
    <property type="entry name" value="FORMIN-BINDING PROTEIN 1 ISOFORM X1"/>
    <property type="match status" value="1"/>
</dbReference>
<accession>A0A3B4WZ45</accession>
<keyword evidence="11" id="KW-0472">Membrane</keyword>
<dbReference type="InterPro" id="IPR036028">
    <property type="entry name" value="SH3-like_dom_sf"/>
</dbReference>
<dbReference type="PROSITE" id="PS51741">
    <property type="entry name" value="F_BAR"/>
    <property type="match status" value="1"/>
</dbReference>
<evidence type="ECO:0000256" key="2">
    <source>
        <dbReference type="ARBA" id="ARBA00004245"/>
    </source>
</evidence>
<evidence type="ECO:0000256" key="14">
    <source>
        <dbReference type="PROSITE-ProRule" id="PRU01077"/>
    </source>
</evidence>
<dbReference type="Pfam" id="PF25610">
    <property type="entry name" value="HR1_TOCA"/>
    <property type="match status" value="1"/>
</dbReference>
<dbReference type="AlphaFoldDB" id="A0A3B4WZ45"/>
<dbReference type="Ensembl" id="ENSSLDT00000009526.1">
    <property type="protein sequence ID" value="ENSSLDP00000009210.1"/>
    <property type="gene ID" value="ENSSLDG00000006369.1"/>
</dbReference>
<keyword evidence="10" id="KW-0446">Lipid-binding</keyword>
<dbReference type="GO" id="GO:0005938">
    <property type="term" value="C:cell cortex"/>
    <property type="evidence" value="ECO:0007669"/>
    <property type="project" value="UniProtKB-SubCell"/>
</dbReference>
<keyword evidence="7" id="KW-0963">Cytoplasm</keyword>
<keyword evidence="5 13" id="KW-0728">SH3 domain</keyword>
<dbReference type="Pfam" id="PF00611">
    <property type="entry name" value="FCH"/>
    <property type="match status" value="1"/>
</dbReference>
<dbReference type="GeneTree" id="ENSGT00950000183047"/>
<proteinExistence type="inferred from homology"/>
<dbReference type="PANTHER" id="PTHR15735">
    <property type="entry name" value="FCH AND DOUBLE SH3 DOMAINS PROTEIN"/>
    <property type="match status" value="1"/>
</dbReference>
<keyword evidence="9 14" id="KW-0175">Coiled coil</keyword>
<evidence type="ECO:0000256" key="16">
    <source>
        <dbReference type="SAM" id="MobiDB-lite"/>
    </source>
</evidence>
<dbReference type="GO" id="GO:0006897">
    <property type="term" value="P:endocytosis"/>
    <property type="evidence" value="ECO:0007669"/>
    <property type="project" value="UniProtKB-KW"/>
</dbReference>
<dbReference type="Proteomes" id="UP000261360">
    <property type="component" value="Unplaced"/>
</dbReference>